<evidence type="ECO:0000256" key="1">
    <source>
        <dbReference type="ARBA" id="ARBA00000085"/>
    </source>
</evidence>
<dbReference type="Gene3D" id="3.30.565.10">
    <property type="entry name" value="Histidine kinase-like ATPase, C-terminal domain"/>
    <property type="match status" value="1"/>
</dbReference>
<dbReference type="AlphaFoldDB" id="A0A4U8SAP9"/>
<keyword evidence="4" id="KW-1003">Cell membrane</keyword>
<dbReference type="PANTHER" id="PTHR44936:SF10">
    <property type="entry name" value="SENSOR PROTEIN RSTB"/>
    <property type="match status" value="1"/>
</dbReference>
<sequence length="524" mass="60329">MQGSNQFGIANNLGNSRLGFTFYAKFLPFVFSVGLFTVFLVAYLSIKGLKDDFDGSVPEPLNELSLLNDFQSQYMLETIDMLQNNPKEIQPYAISSYQWNLYKNLVQSLDEQRGVFSFLRHIYKATFLTKQNKMILLYQEKKQHLMQEVEQTITLEAASILKADKDLLYEHAKKVNNISANIINTQVDIHRLEKEITDYFYNATIGLLCVITLLVFIIVVCLDVIIINFIRRLNQYLEEQFNNATADLRNLNIHLQNEIAKKVEDIRKKDVAMYAQSKLAAMGEMVQNIAHQWRNPLNSLGLVIQDIQRKFNKNALTKEILNKHTATALTLADNMSNTIENFHNFFRLDSSFENFSTQDAINEAIIIYEPLLQTLNIKVHVEYETQEDCRIFGNKHAFMQIIFVLLGNIKDVFAERNIKNPHCFITLEKKDSILCLDVYDNAGGIKPNIIEKIFDIYVTTKEVGTGIGLYMAREMLTKYLQGNMYATNVVFDCDGEYCQGALFVLELWLSNTEEGEVGNEEYIE</sequence>
<evidence type="ECO:0000313" key="11">
    <source>
        <dbReference type="EMBL" id="TLD83085.1"/>
    </source>
</evidence>
<dbReference type="SUPFAM" id="SSF55874">
    <property type="entry name" value="ATPase domain of HSP90 chaperone/DNA topoisomerase II/histidine kinase"/>
    <property type="match status" value="1"/>
</dbReference>
<keyword evidence="7 11" id="KW-0418">Kinase</keyword>
<evidence type="ECO:0000256" key="4">
    <source>
        <dbReference type="ARBA" id="ARBA00022475"/>
    </source>
</evidence>
<comment type="subcellular location">
    <subcellularLocation>
        <location evidence="2">Cell membrane</location>
        <topology evidence="2">Multi-pass membrane protein</topology>
    </subcellularLocation>
</comment>
<dbReference type="Gene3D" id="1.10.287.130">
    <property type="match status" value="1"/>
</dbReference>
<dbReference type="SMART" id="SM00387">
    <property type="entry name" value="HATPase_c"/>
    <property type="match status" value="1"/>
</dbReference>
<reference evidence="11 12" key="1">
    <citation type="journal article" date="2014" name="Genome Announc.">
        <title>Draft genome sequences of eight enterohepatic helicobacter species isolated from both laboratory and wild rodents.</title>
        <authorList>
            <person name="Sheh A."/>
            <person name="Shen Z."/>
            <person name="Fox J.G."/>
        </authorList>
    </citation>
    <scope>NUCLEOTIDE SEQUENCE [LARGE SCALE GENOMIC DNA]</scope>
    <source>
        <strain evidence="11 12">ATCC 700114</strain>
    </source>
</reference>
<keyword evidence="6" id="KW-0547">Nucleotide-binding</keyword>
<evidence type="ECO:0000256" key="3">
    <source>
        <dbReference type="ARBA" id="ARBA00012438"/>
    </source>
</evidence>
<dbReference type="EMBL" id="JRPL02000011">
    <property type="protein sequence ID" value="TLD83085.1"/>
    <property type="molecule type" value="Genomic_DNA"/>
</dbReference>
<keyword evidence="5" id="KW-0808">Transferase</keyword>
<keyword evidence="9" id="KW-0812">Transmembrane</keyword>
<dbReference type="SMART" id="SM00388">
    <property type="entry name" value="HisKA"/>
    <property type="match status" value="1"/>
</dbReference>
<dbReference type="PANTHER" id="PTHR44936">
    <property type="entry name" value="SENSOR PROTEIN CREC"/>
    <property type="match status" value="1"/>
</dbReference>
<feature type="domain" description="Histidine kinase" evidence="10">
    <location>
        <begin position="288"/>
        <end position="511"/>
    </location>
</feature>
<keyword evidence="9" id="KW-0472">Membrane</keyword>
<evidence type="ECO:0000313" key="12">
    <source>
        <dbReference type="Proteomes" id="UP000029878"/>
    </source>
</evidence>
<dbReference type="Proteomes" id="UP000029878">
    <property type="component" value="Unassembled WGS sequence"/>
</dbReference>
<dbReference type="InterPro" id="IPR005467">
    <property type="entry name" value="His_kinase_dom"/>
</dbReference>
<dbReference type="GO" id="GO:0005886">
    <property type="term" value="C:plasma membrane"/>
    <property type="evidence" value="ECO:0007669"/>
    <property type="project" value="UniProtKB-SubCell"/>
</dbReference>
<organism evidence="11 12">
    <name type="scientific">Helicobacter trogontum</name>
    <dbReference type="NCBI Taxonomy" id="50960"/>
    <lineage>
        <taxon>Bacteria</taxon>
        <taxon>Pseudomonadati</taxon>
        <taxon>Campylobacterota</taxon>
        <taxon>Epsilonproteobacteria</taxon>
        <taxon>Campylobacterales</taxon>
        <taxon>Helicobacteraceae</taxon>
        <taxon>Helicobacter</taxon>
    </lineage>
</organism>
<evidence type="ECO:0000259" key="10">
    <source>
        <dbReference type="PROSITE" id="PS50109"/>
    </source>
</evidence>
<protein>
    <recommendedName>
        <fullName evidence="3">histidine kinase</fullName>
        <ecNumber evidence="3">2.7.13.3</ecNumber>
    </recommendedName>
</protein>
<dbReference type="GO" id="GO:0000155">
    <property type="term" value="F:phosphorelay sensor kinase activity"/>
    <property type="evidence" value="ECO:0007669"/>
    <property type="project" value="InterPro"/>
</dbReference>
<gene>
    <name evidence="11" type="ORF">LS81_005915</name>
</gene>
<dbReference type="OrthoDB" id="9799273at2"/>
<evidence type="ECO:0000256" key="9">
    <source>
        <dbReference type="SAM" id="Phobius"/>
    </source>
</evidence>
<dbReference type="InterPro" id="IPR036890">
    <property type="entry name" value="HATPase_C_sf"/>
</dbReference>
<comment type="catalytic activity">
    <reaction evidence="1">
        <text>ATP + protein L-histidine = ADP + protein N-phospho-L-histidine.</text>
        <dbReference type="EC" id="2.7.13.3"/>
    </reaction>
</comment>
<dbReference type="Pfam" id="PF02518">
    <property type="entry name" value="HATPase_c"/>
    <property type="match status" value="1"/>
</dbReference>
<dbReference type="CDD" id="cd00082">
    <property type="entry name" value="HisKA"/>
    <property type="match status" value="1"/>
</dbReference>
<dbReference type="InterPro" id="IPR003661">
    <property type="entry name" value="HisK_dim/P_dom"/>
</dbReference>
<dbReference type="EC" id="2.7.13.3" evidence="3"/>
<feature type="transmembrane region" description="Helical" evidence="9">
    <location>
        <begin position="199"/>
        <end position="230"/>
    </location>
</feature>
<evidence type="ECO:0000256" key="6">
    <source>
        <dbReference type="ARBA" id="ARBA00022741"/>
    </source>
</evidence>
<dbReference type="RefSeq" id="WP_034346519.1">
    <property type="nucleotide sequence ID" value="NZ_FZNG01000001.1"/>
</dbReference>
<evidence type="ECO:0000256" key="8">
    <source>
        <dbReference type="ARBA" id="ARBA00022840"/>
    </source>
</evidence>
<dbReference type="InterPro" id="IPR036097">
    <property type="entry name" value="HisK_dim/P_sf"/>
</dbReference>
<evidence type="ECO:0000256" key="7">
    <source>
        <dbReference type="ARBA" id="ARBA00022777"/>
    </source>
</evidence>
<dbReference type="PROSITE" id="PS50109">
    <property type="entry name" value="HIS_KIN"/>
    <property type="match status" value="1"/>
</dbReference>
<keyword evidence="8" id="KW-0067">ATP-binding</keyword>
<feature type="transmembrane region" description="Helical" evidence="9">
    <location>
        <begin position="26"/>
        <end position="46"/>
    </location>
</feature>
<keyword evidence="9" id="KW-1133">Transmembrane helix</keyword>
<proteinExistence type="predicted"/>
<accession>A0A4U8SAP9</accession>
<dbReference type="GO" id="GO:0005524">
    <property type="term" value="F:ATP binding"/>
    <property type="evidence" value="ECO:0007669"/>
    <property type="project" value="UniProtKB-KW"/>
</dbReference>
<dbReference type="InterPro" id="IPR050980">
    <property type="entry name" value="2C_sensor_his_kinase"/>
</dbReference>
<dbReference type="SUPFAM" id="SSF47384">
    <property type="entry name" value="Homodimeric domain of signal transducing histidine kinase"/>
    <property type="match status" value="1"/>
</dbReference>
<name>A0A4U8SAP9_9HELI</name>
<evidence type="ECO:0000256" key="5">
    <source>
        <dbReference type="ARBA" id="ARBA00022679"/>
    </source>
</evidence>
<dbReference type="InterPro" id="IPR003594">
    <property type="entry name" value="HATPase_dom"/>
</dbReference>
<evidence type="ECO:0000256" key="2">
    <source>
        <dbReference type="ARBA" id="ARBA00004651"/>
    </source>
</evidence>
<comment type="caution">
    <text evidence="11">The sequence shown here is derived from an EMBL/GenBank/DDBJ whole genome shotgun (WGS) entry which is preliminary data.</text>
</comment>